<organism evidence="3 4">
    <name type="scientific">Paenibacillus herberti</name>
    <dbReference type="NCBI Taxonomy" id="1619309"/>
    <lineage>
        <taxon>Bacteria</taxon>
        <taxon>Bacillati</taxon>
        <taxon>Bacillota</taxon>
        <taxon>Bacilli</taxon>
        <taxon>Bacillales</taxon>
        <taxon>Paenibacillaceae</taxon>
        <taxon>Paenibacillus</taxon>
    </lineage>
</organism>
<evidence type="ECO:0000256" key="1">
    <source>
        <dbReference type="ARBA" id="ARBA00022729"/>
    </source>
</evidence>
<dbReference type="EMBL" id="NMUQ01000003">
    <property type="protein sequence ID" value="OXM13635.1"/>
    <property type="molecule type" value="Genomic_DNA"/>
</dbReference>
<protein>
    <recommendedName>
        <fullName evidence="5">6-bladed beta-propeller</fullName>
    </recommendedName>
</protein>
<gene>
    <name evidence="3" type="ORF">CGZ75_21680</name>
</gene>
<comment type="caution">
    <text evidence="3">The sequence shown here is derived from an EMBL/GenBank/DDBJ whole genome shotgun (WGS) entry which is preliminary data.</text>
</comment>
<accession>A0A229NV76</accession>
<dbReference type="OrthoDB" id="9799230at2"/>
<proteinExistence type="predicted"/>
<keyword evidence="4" id="KW-1185">Reference proteome</keyword>
<keyword evidence="2" id="KW-0325">Glycoprotein</keyword>
<reference evidence="3 4" key="1">
    <citation type="submission" date="2017-07" db="EMBL/GenBank/DDBJ databases">
        <title>Paenibacillus herberti R33 genome sequencing and assembly.</title>
        <authorList>
            <person name="Su W."/>
        </authorList>
    </citation>
    <scope>NUCLEOTIDE SEQUENCE [LARGE SCALE GENOMIC DNA]</scope>
    <source>
        <strain evidence="3 4">R33</strain>
    </source>
</reference>
<dbReference type="InterPro" id="IPR011042">
    <property type="entry name" value="6-blade_b-propeller_TolB-like"/>
</dbReference>
<evidence type="ECO:0000313" key="4">
    <source>
        <dbReference type="Proteomes" id="UP000215145"/>
    </source>
</evidence>
<evidence type="ECO:0000256" key="2">
    <source>
        <dbReference type="ARBA" id="ARBA00023180"/>
    </source>
</evidence>
<dbReference type="PANTHER" id="PTHR10680:SF38">
    <property type="entry name" value="BLL1368 PROTEIN"/>
    <property type="match status" value="1"/>
</dbReference>
<dbReference type="SUPFAM" id="SSF101898">
    <property type="entry name" value="NHL repeat"/>
    <property type="match status" value="1"/>
</dbReference>
<dbReference type="AlphaFoldDB" id="A0A229NV76"/>
<dbReference type="RefSeq" id="WP_089526339.1">
    <property type="nucleotide sequence ID" value="NZ_NMUQ01000003.1"/>
</dbReference>
<dbReference type="Gene3D" id="2.120.10.30">
    <property type="entry name" value="TolB, C-terminal domain"/>
    <property type="match status" value="1"/>
</dbReference>
<sequence>MPNSTISLHLVPGWAKLPEDVALGFTHGIAVDSQKRVFVFNMSQHAVAVFDSSGQFLHSWGSDFAAGAHGMHLRKEEDGQEYLYLTDISRHLIAKYTLDGEEVFTVGVPPLPDLYPTPGHYMPTDIDVAPNGDIYVVDGYGQYAVHRFDRTGRWLQHWGGKEGAEHVLHEPHGLGIDTRPEEPIVYVADRRNQRFVAFQLDGTFIETYSGDFLLPCDLVPFGKDGFILPDLNGRITITDGSFQHSAHTGENPSIWQVPGWPGIPPDNWVDGRFISPHGLCVDDDCVFVVEWVPQGRITKWEVRWN</sequence>
<evidence type="ECO:0008006" key="5">
    <source>
        <dbReference type="Google" id="ProtNLM"/>
    </source>
</evidence>
<dbReference type="PANTHER" id="PTHR10680">
    <property type="entry name" value="PEPTIDYL-GLYCINE ALPHA-AMIDATING MONOOXYGENASE"/>
    <property type="match status" value="1"/>
</dbReference>
<name>A0A229NV76_9BACL</name>
<evidence type="ECO:0000313" key="3">
    <source>
        <dbReference type="EMBL" id="OXM13635.1"/>
    </source>
</evidence>
<dbReference type="Proteomes" id="UP000215145">
    <property type="component" value="Unassembled WGS sequence"/>
</dbReference>
<keyword evidence="1" id="KW-0732">Signal</keyword>